<dbReference type="InterPro" id="IPR006311">
    <property type="entry name" value="TAT_signal"/>
</dbReference>
<sequence length="542" mass="58089">MSNANFSRRDLFKLGGIAAASVAATSALAGCGQPAVRSEETQASAATAVSGPSFLVAPEPITEFAETHDYEVVVVGAGESGVSAVHSALAAGARVACVQNAAAAQSTGNMAACIDLDKTSEAAIQACISFINWKSDYRSDRDLVEIWARNSQEAIAWWAETAAKGGVEAKYHDAVLPYNGYDIYLHANTYFHTEGHNASVVAIAEQLEADGAEFFYLMPCVQLQTAEDGSVTGVICKSGDEYHLFTASKGVILATGDYSSNAEMLDYYAPDCKGFRLATDFRDGTGMVAGMNAGAIMTPHTHTKMIHGEPAPTRLEMPFLFITQQGERFMDETCCRQGYLNNFVRKNLAEGGFSDPSLAKFFMLAPANWQDFYEDWKAESPYDISIFNGPTPVNPERWIQADTLEELAEAINAYGQESKWAGVSVDAATLKATVERYNELCAKGADDDFGKAAKYLVPIEGGPYYAIPRGANMLPAILGGLVVDKNHQCLNAEFQPIKGLYAVGNASGQFFGGVDYPMDIEGLSIGRAITGGYYAGKLVASL</sequence>
<protein>
    <submittedName>
        <fullName evidence="7">FAD-binding protein</fullName>
    </submittedName>
</protein>
<dbReference type="PROSITE" id="PS51318">
    <property type="entry name" value="TAT"/>
    <property type="match status" value="1"/>
</dbReference>
<evidence type="ECO:0000256" key="1">
    <source>
        <dbReference type="ARBA" id="ARBA00001974"/>
    </source>
</evidence>
<name>A0A7C9KB85_9BACT</name>
<feature type="signal peptide" evidence="5">
    <location>
        <begin position="1"/>
        <end position="29"/>
    </location>
</feature>
<proteinExistence type="predicted"/>
<dbReference type="InterPro" id="IPR003953">
    <property type="entry name" value="FAD-dep_OxRdtase_2_FAD-bd"/>
</dbReference>
<dbReference type="EMBL" id="QWKH01000028">
    <property type="protein sequence ID" value="NBI34453.1"/>
    <property type="molecule type" value="Genomic_DNA"/>
</dbReference>
<evidence type="ECO:0000313" key="7">
    <source>
        <dbReference type="EMBL" id="NBI34453.1"/>
    </source>
</evidence>
<dbReference type="GO" id="GO:0016491">
    <property type="term" value="F:oxidoreductase activity"/>
    <property type="evidence" value="ECO:0007669"/>
    <property type="project" value="UniProtKB-KW"/>
</dbReference>
<dbReference type="PANTHER" id="PTHR43400">
    <property type="entry name" value="FUMARATE REDUCTASE"/>
    <property type="match status" value="1"/>
</dbReference>
<accession>A0A7C9KB85</accession>
<evidence type="ECO:0000256" key="5">
    <source>
        <dbReference type="SAM" id="SignalP"/>
    </source>
</evidence>
<keyword evidence="2" id="KW-0285">Flavoprotein</keyword>
<dbReference type="Gene3D" id="3.90.700.10">
    <property type="entry name" value="Succinate dehydrogenase/fumarate reductase flavoprotein, catalytic domain"/>
    <property type="match status" value="1"/>
</dbReference>
<dbReference type="InterPro" id="IPR027477">
    <property type="entry name" value="Succ_DH/fumarate_Rdtase_cat_sf"/>
</dbReference>
<dbReference type="Pfam" id="PF00890">
    <property type="entry name" value="FAD_binding_2"/>
    <property type="match status" value="1"/>
</dbReference>
<dbReference type="InterPro" id="IPR036188">
    <property type="entry name" value="FAD/NAD-bd_sf"/>
</dbReference>
<gene>
    <name evidence="7" type="ORF">D1639_05290</name>
</gene>
<dbReference type="SUPFAM" id="SSF56425">
    <property type="entry name" value="Succinate dehydrogenase/fumarate reductase flavoprotein, catalytic domain"/>
    <property type="match status" value="1"/>
</dbReference>
<dbReference type="InterPro" id="IPR050315">
    <property type="entry name" value="FAD-oxidoreductase_2"/>
</dbReference>
<keyword evidence="5" id="KW-0732">Signal</keyword>
<keyword evidence="4" id="KW-0560">Oxidoreductase</keyword>
<comment type="cofactor">
    <cofactor evidence="1">
        <name>FAD</name>
        <dbReference type="ChEBI" id="CHEBI:57692"/>
    </cofactor>
</comment>
<comment type="caution">
    <text evidence="7">The sequence shown here is derived from an EMBL/GenBank/DDBJ whole genome shotgun (WGS) entry which is preliminary data.</text>
</comment>
<evidence type="ECO:0000256" key="3">
    <source>
        <dbReference type="ARBA" id="ARBA00022827"/>
    </source>
</evidence>
<feature type="domain" description="FAD-dependent oxidoreductase 2 FAD-binding" evidence="6">
    <location>
        <begin position="72"/>
        <end position="513"/>
    </location>
</feature>
<feature type="chain" id="PRO_5028803876" evidence="5">
    <location>
        <begin position="30"/>
        <end position="542"/>
    </location>
</feature>
<keyword evidence="3" id="KW-0274">FAD</keyword>
<evidence type="ECO:0000256" key="2">
    <source>
        <dbReference type="ARBA" id="ARBA00022630"/>
    </source>
</evidence>
<evidence type="ECO:0000256" key="4">
    <source>
        <dbReference type="ARBA" id="ARBA00023002"/>
    </source>
</evidence>
<dbReference type="PANTHER" id="PTHR43400:SF7">
    <property type="entry name" value="FAD-DEPENDENT OXIDOREDUCTASE 2 FAD BINDING DOMAIN-CONTAINING PROTEIN"/>
    <property type="match status" value="1"/>
</dbReference>
<dbReference type="Gene3D" id="3.50.50.60">
    <property type="entry name" value="FAD/NAD(P)-binding domain"/>
    <property type="match status" value="2"/>
</dbReference>
<reference evidence="7" key="1">
    <citation type="submission" date="2018-08" db="EMBL/GenBank/DDBJ databases">
        <title>Murine metabolic-syndrome-specific gut microbial biobank.</title>
        <authorList>
            <person name="Liu C."/>
        </authorList>
    </citation>
    <scope>NUCLEOTIDE SEQUENCE [LARGE SCALE GENOMIC DNA]</scope>
    <source>
        <strain evidence="7">Z82</strain>
    </source>
</reference>
<organism evidence="7">
    <name type="scientific">Muribaculaceae bacterium Z82</name>
    <dbReference type="NCBI Taxonomy" id="2304548"/>
    <lineage>
        <taxon>Bacteria</taxon>
        <taxon>Pseudomonadati</taxon>
        <taxon>Bacteroidota</taxon>
        <taxon>Bacteroidia</taxon>
        <taxon>Bacteroidales</taxon>
        <taxon>Muribaculaceae</taxon>
    </lineage>
</organism>
<dbReference type="AlphaFoldDB" id="A0A7C9KB85"/>
<evidence type="ECO:0000259" key="6">
    <source>
        <dbReference type="Pfam" id="PF00890"/>
    </source>
</evidence>
<dbReference type="SUPFAM" id="SSF51905">
    <property type="entry name" value="FAD/NAD(P)-binding domain"/>
    <property type="match status" value="1"/>
</dbReference>